<keyword evidence="3" id="KW-1185">Reference proteome</keyword>
<keyword evidence="1" id="KW-1133">Transmembrane helix</keyword>
<dbReference type="EMBL" id="CP002207">
    <property type="protein sequence ID" value="ADP31380.1"/>
    <property type="molecule type" value="Genomic_DNA"/>
</dbReference>
<dbReference type="RefSeq" id="WP_004430039.1">
    <property type="nucleotide sequence ID" value="NC_014639.1"/>
</dbReference>
<evidence type="ECO:0000313" key="3">
    <source>
        <dbReference type="Proteomes" id="UP000006867"/>
    </source>
</evidence>
<sequence length="259" mass="29837">MNSFWGLVKKDLTLSTMWFFTWLGCLIFLVAVSFGLQNLIDEPLTVFGFLVMIIFFQVFLAPVLIYCHLRLEGKNQLWLYNPNGAVRLLLSKLTASLLYQLISQILLTGYGVFLYHFLDSKAIVLNDIPLTGTILIFNLYGLFLTAYTSAALMLLWTVFHSLKACSSALRRFRWIICFLLGAGWYMIEGYGLATLLKPLDRLWYFTVYGDFQFHYKKSIGWSLEMKTIHLSYLTLPVMLVLAAVFLFLASKLLQRKVEV</sequence>
<gene>
    <name evidence="2" type="ordered locus">BATR1942_02120</name>
</gene>
<protein>
    <submittedName>
        <fullName evidence="2">YhcE</fullName>
    </submittedName>
</protein>
<evidence type="ECO:0000256" key="1">
    <source>
        <dbReference type="SAM" id="Phobius"/>
    </source>
</evidence>
<feature type="transmembrane region" description="Helical" evidence="1">
    <location>
        <begin position="137"/>
        <end position="159"/>
    </location>
</feature>
<reference evidence="2 3" key="1">
    <citation type="journal article" date="2011" name="Front. Microbiol.">
        <title>Genomic signatures of strain selection and enhancement in Bacillus atrophaeus var. globigii, a historical biowarfare simulant.</title>
        <authorList>
            <person name="Gibbons H.S."/>
            <person name="Broomall S.M."/>
            <person name="McNew L.A."/>
            <person name="Daligault H."/>
            <person name="Chapman C."/>
            <person name="Bruce D."/>
            <person name="Karavis M."/>
            <person name="Krepps M."/>
            <person name="McGregor P.A."/>
            <person name="Hong C."/>
            <person name="Park K.H."/>
            <person name="Akmal A."/>
            <person name="Feldman A."/>
            <person name="Lin J.S."/>
            <person name="Chang W.E."/>
            <person name="Higgs B.W."/>
            <person name="Demirev P."/>
            <person name="Lindquist J."/>
            <person name="Liem A."/>
            <person name="Fochler E."/>
            <person name="Read T.D."/>
            <person name="Tapia R."/>
            <person name="Johnson S."/>
            <person name="Bishop-Lilly K.A."/>
            <person name="Detter C."/>
            <person name="Han C."/>
            <person name="Sozhamannan S."/>
            <person name="Rosenzweig C.N."/>
            <person name="Skowronski E.W."/>
        </authorList>
    </citation>
    <scope>NUCLEOTIDE SEQUENCE [LARGE SCALE GENOMIC DNA]</scope>
    <source>
        <strain evidence="2 3">1942</strain>
    </source>
</reference>
<keyword evidence="1" id="KW-0472">Membrane</keyword>
<dbReference type="Proteomes" id="UP000006867">
    <property type="component" value="Chromosome"/>
</dbReference>
<name>A0ABN3Z5Z5_BACA1</name>
<accession>A0ABN3Z5Z5</accession>
<organism evidence="2 3">
    <name type="scientific">Bacillus atrophaeus (strain 1942)</name>
    <dbReference type="NCBI Taxonomy" id="720555"/>
    <lineage>
        <taxon>Bacteria</taxon>
        <taxon>Bacillati</taxon>
        <taxon>Bacillota</taxon>
        <taxon>Bacilli</taxon>
        <taxon>Bacillales</taxon>
        <taxon>Bacillaceae</taxon>
        <taxon>Bacillus</taxon>
    </lineage>
</organism>
<feature type="transmembrane region" description="Helical" evidence="1">
    <location>
        <begin position="46"/>
        <end position="67"/>
    </location>
</feature>
<evidence type="ECO:0000313" key="2">
    <source>
        <dbReference type="EMBL" id="ADP31380.1"/>
    </source>
</evidence>
<feature type="transmembrane region" description="Helical" evidence="1">
    <location>
        <begin position="12"/>
        <end position="34"/>
    </location>
</feature>
<feature type="transmembrane region" description="Helical" evidence="1">
    <location>
        <begin position="97"/>
        <end position="117"/>
    </location>
</feature>
<proteinExistence type="predicted"/>
<keyword evidence="1" id="KW-0812">Transmembrane</keyword>
<feature type="transmembrane region" description="Helical" evidence="1">
    <location>
        <begin position="171"/>
        <end position="187"/>
    </location>
</feature>
<feature type="transmembrane region" description="Helical" evidence="1">
    <location>
        <begin position="230"/>
        <end position="249"/>
    </location>
</feature>